<dbReference type="InterPro" id="IPR003710">
    <property type="entry name" value="ApbA"/>
</dbReference>
<dbReference type="EC" id="1.1.1.169" evidence="3 10"/>
<dbReference type="InterPro" id="IPR036291">
    <property type="entry name" value="NAD(P)-bd_dom_sf"/>
</dbReference>
<reference evidence="13 14" key="1">
    <citation type="submission" date="2020-08" db="EMBL/GenBank/DDBJ databases">
        <title>Genomic Encyclopedia of Type Strains, Phase IV (KMG-IV): sequencing the most valuable type-strain genomes for metagenomic binning, comparative biology and taxonomic classification.</title>
        <authorList>
            <person name="Goeker M."/>
        </authorList>
    </citation>
    <scope>NUCLEOTIDE SEQUENCE [LARGE SCALE GENOMIC DNA]</scope>
    <source>
        <strain evidence="13 14">DSM 17507</strain>
    </source>
</reference>
<dbReference type="InterPro" id="IPR013328">
    <property type="entry name" value="6PGD_dom2"/>
</dbReference>
<accession>A0A7W7AAW2</accession>
<comment type="catalytic activity">
    <reaction evidence="9 10">
        <text>(R)-pantoate + NADP(+) = 2-dehydropantoate + NADPH + H(+)</text>
        <dbReference type="Rhea" id="RHEA:16233"/>
        <dbReference type="ChEBI" id="CHEBI:11561"/>
        <dbReference type="ChEBI" id="CHEBI:15378"/>
        <dbReference type="ChEBI" id="CHEBI:15980"/>
        <dbReference type="ChEBI" id="CHEBI:57783"/>
        <dbReference type="ChEBI" id="CHEBI:58349"/>
        <dbReference type="EC" id="1.1.1.169"/>
    </reaction>
</comment>
<dbReference type="InterPro" id="IPR013332">
    <property type="entry name" value="KPR_N"/>
</dbReference>
<dbReference type="GO" id="GO:0005737">
    <property type="term" value="C:cytoplasm"/>
    <property type="evidence" value="ECO:0007669"/>
    <property type="project" value="TreeGrafter"/>
</dbReference>
<evidence type="ECO:0000256" key="4">
    <source>
        <dbReference type="ARBA" id="ARBA00019465"/>
    </source>
</evidence>
<dbReference type="SUPFAM" id="SSF48179">
    <property type="entry name" value="6-phosphogluconate dehydrogenase C-terminal domain-like"/>
    <property type="match status" value="1"/>
</dbReference>
<evidence type="ECO:0000256" key="6">
    <source>
        <dbReference type="ARBA" id="ARBA00022857"/>
    </source>
</evidence>
<dbReference type="InterPro" id="IPR051402">
    <property type="entry name" value="KPR-Related"/>
</dbReference>
<dbReference type="Proteomes" id="UP000538566">
    <property type="component" value="Unassembled WGS sequence"/>
</dbReference>
<keyword evidence="14" id="KW-1185">Reference proteome</keyword>
<evidence type="ECO:0000256" key="1">
    <source>
        <dbReference type="ARBA" id="ARBA00004994"/>
    </source>
</evidence>
<dbReference type="NCBIfam" id="TIGR00745">
    <property type="entry name" value="apbA_panE"/>
    <property type="match status" value="1"/>
</dbReference>
<dbReference type="GO" id="GO:0015940">
    <property type="term" value="P:pantothenate biosynthetic process"/>
    <property type="evidence" value="ECO:0007669"/>
    <property type="project" value="UniProtKB-UniPathway"/>
</dbReference>
<dbReference type="FunFam" id="1.10.1040.10:FF:000017">
    <property type="entry name" value="2-dehydropantoate 2-reductase"/>
    <property type="match status" value="1"/>
</dbReference>
<dbReference type="PANTHER" id="PTHR21708:SF26">
    <property type="entry name" value="2-DEHYDROPANTOATE 2-REDUCTASE"/>
    <property type="match status" value="1"/>
</dbReference>
<comment type="function">
    <text evidence="10">Catalyzes the NADPH-dependent reduction of ketopantoate into pantoic acid.</text>
</comment>
<dbReference type="Gene3D" id="3.40.50.720">
    <property type="entry name" value="NAD(P)-binding Rossmann-like Domain"/>
    <property type="match status" value="1"/>
</dbReference>
<dbReference type="Gene3D" id="1.10.1040.10">
    <property type="entry name" value="N-(1-d-carboxylethyl)-l-norvaline Dehydrogenase, domain 2"/>
    <property type="match status" value="1"/>
</dbReference>
<evidence type="ECO:0000256" key="8">
    <source>
        <dbReference type="ARBA" id="ARBA00032024"/>
    </source>
</evidence>
<evidence type="ECO:0000313" key="13">
    <source>
        <dbReference type="EMBL" id="MBB4612852.1"/>
    </source>
</evidence>
<evidence type="ECO:0000256" key="10">
    <source>
        <dbReference type="RuleBase" id="RU362068"/>
    </source>
</evidence>
<comment type="caution">
    <text evidence="13">The sequence shown here is derived from an EMBL/GenBank/DDBJ whole genome shotgun (WGS) entry which is preliminary data.</text>
</comment>
<dbReference type="AlphaFoldDB" id="A0A7W7AAW2"/>
<organism evidence="13 14">
    <name type="scientific">Novosphingobium taihuense</name>
    <dbReference type="NCBI Taxonomy" id="260085"/>
    <lineage>
        <taxon>Bacteria</taxon>
        <taxon>Pseudomonadati</taxon>
        <taxon>Pseudomonadota</taxon>
        <taxon>Alphaproteobacteria</taxon>
        <taxon>Sphingomonadales</taxon>
        <taxon>Sphingomonadaceae</taxon>
        <taxon>Novosphingobium</taxon>
    </lineage>
</organism>
<comment type="similarity">
    <text evidence="2 10">Belongs to the ketopantoate reductase family.</text>
</comment>
<protein>
    <recommendedName>
        <fullName evidence="4 10">2-dehydropantoate 2-reductase</fullName>
        <ecNumber evidence="3 10">1.1.1.169</ecNumber>
    </recommendedName>
    <alternativeName>
        <fullName evidence="8 10">Ketopantoate reductase</fullName>
    </alternativeName>
</protein>
<dbReference type="PANTHER" id="PTHR21708">
    <property type="entry name" value="PROBABLE 2-DEHYDROPANTOATE 2-REDUCTASE"/>
    <property type="match status" value="1"/>
</dbReference>
<dbReference type="RefSeq" id="WP_144907513.1">
    <property type="nucleotide sequence ID" value="NZ_JACHOA010000002.1"/>
</dbReference>
<evidence type="ECO:0000259" key="11">
    <source>
        <dbReference type="Pfam" id="PF02558"/>
    </source>
</evidence>
<proteinExistence type="inferred from homology"/>
<sequence>MRVFVIGTGAMGTLFGARLLAAGHDVTFIDADSARVDAINHGGVSENGVAIPARAVLPGSASGVADLVIVFTKSMFTKVAVQQNLNLIGDTTSVLTLQNGLGNGECIAELVGPEKVLCGITNWPADLLGHGRIHVGGEGSVKLWSLDGSERPAIATVTSALNNAGLAATADVDVQRHVWEKVIFNAALNGVAALTRLTVGQIGAHGPSCDMAIGIVTEGIKIAKAVGIQADGKAVHANVEFAMLHHCDHKPSMLQDVEAGRPMEVDSIQGGLLAAARSSGVDAPLLNACASLLRGLNHASALRAGR</sequence>
<evidence type="ECO:0000313" key="14">
    <source>
        <dbReference type="Proteomes" id="UP000538566"/>
    </source>
</evidence>
<dbReference type="OrthoDB" id="9793586at2"/>
<keyword evidence="6 10" id="KW-0521">NADP</keyword>
<dbReference type="InterPro" id="IPR013752">
    <property type="entry name" value="KPA_reductase"/>
</dbReference>
<gene>
    <name evidence="13" type="ORF">GGR37_001111</name>
</gene>
<keyword evidence="7 10" id="KW-0560">Oxidoreductase</keyword>
<evidence type="ECO:0000256" key="9">
    <source>
        <dbReference type="ARBA" id="ARBA00048793"/>
    </source>
</evidence>
<dbReference type="EMBL" id="JACHOA010000002">
    <property type="protein sequence ID" value="MBB4612852.1"/>
    <property type="molecule type" value="Genomic_DNA"/>
</dbReference>
<evidence type="ECO:0000256" key="3">
    <source>
        <dbReference type="ARBA" id="ARBA00013014"/>
    </source>
</evidence>
<dbReference type="Pfam" id="PF02558">
    <property type="entry name" value="ApbA"/>
    <property type="match status" value="1"/>
</dbReference>
<dbReference type="Pfam" id="PF08546">
    <property type="entry name" value="ApbA_C"/>
    <property type="match status" value="1"/>
</dbReference>
<dbReference type="SUPFAM" id="SSF51735">
    <property type="entry name" value="NAD(P)-binding Rossmann-fold domains"/>
    <property type="match status" value="1"/>
</dbReference>
<evidence type="ECO:0000256" key="2">
    <source>
        <dbReference type="ARBA" id="ARBA00007870"/>
    </source>
</evidence>
<name>A0A7W7AAW2_9SPHN</name>
<dbReference type="GO" id="GO:0008677">
    <property type="term" value="F:2-dehydropantoate 2-reductase activity"/>
    <property type="evidence" value="ECO:0007669"/>
    <property type="project" value="UniProtKB-EC"/>
</dbReference>
<dbReference type="InterPro" id="IPR008927">
    <property type="entry name" value="6-PGluconate_DH-like_C_sf"/>
</dbReference>
<comment type="pathway">
    <text evidence="1 10">Cofactor biosynthesis; (R)-pantothenate biosynthesis; (R)-pantoate from 3-methyl-2-oxobutanoate: step 2/2.</text>
</comment>
<feature type="domain" description="Ketopantoate reductase C-terminal" evidence="12">
    <location>
        <begin position="173"/>
        <end position="296"/>
    </location>
</feature>
<evidence type="ECO:0000259" key="12">
    <source>
        <dbReference type="Pfam" id="PF08546"/>
    </source>
</evidence>
<evidence type="ECO:0000256" key="5">
    <source>
        <dbReference type="ARBA" id="ARBA00022655"/>
    </source>
</evidence>
<keyword evidence="5 10" id="KW-0566">Pantothenate biosynthesis</keyword>
<evidence type="ECO:0000256" key="7">
    <source>
        <dbReference type="ARBA" id="ARBA00023002"/>
    </source>
</evidence>
<dbReference type="UniPathway" id="UPA00028">
    <property type="reaction ID" value="UER00004"/>
</dbReference>
<feature type="domain" description="Ketopantoate reductase N-terminal" evidence="11">
    <location>
        <begin position="3"/>
        <end position="143"/>
    </location>
</feature>